<evidence type="ECO:0000313" key="4">
    <source>
        <dbReference type="EMBL" id="EIY91173.1"/>
    </source>
</evidence>
<sequence>MLKITRQVTLLLLAGALSFPAYSYATQATEVLVPEVTQEKVTGTVEDALGPVIGASVMVKGTTNGVITDLEGKFSLNDVKKGDIIVISYIGYVTQEIPYTGKPIQVKLAEDSKALEEVVVVGYATVKKANLTGAVSAVDGKVLEDRPIVNLGQGSQGAIPNLNVTTSGRPGQGSSFNIRGTTAMSGSSPLVLVDGVEMDPNLINPQDVKSVSVLKDAASASIYGARAAYGVVLITTKGGRKDQPTQVSFDASVSFNGPTTRPTYMNSMQYATWMNTAQQNTVGRDYFDAEWMQHIEAYYKDPVNNSPVFIHSDPSISKNGTKYTYAGNTNWMKELYKKNYPVQKYNVNISGGGKKATYYTSLGYTD</sequence>
<evidence type="ECO:0000259" key="3">
    <source>
        <dbReference type="Pfam" id="PF07715"/>
    </source>
</evidence>
<keyword evidence="1" id="KW-0472">Membrane</keyword>
<organism evidence="4 5">
    <name type="scientific">Bacteroides fragilis CL07T12C05</name>
    <dbReference type="NCBI Taxonomy" id="997883"/>
    <lineage>
        <taxon>Bacteria</taxon>
        <taxon>Pseudomonadati</taxon>
        <taxon>Bacteroidota</taxon>
        <taxon>Bacteroidia</taxon>
        <taxon>Bacteroidales</taxon>
        <taxon>Bacteroidaceae</taxon>
        <taxon>Bacteroides</taxon>
    </lineage>
</organism>
<keyword evidence="1" id="KW-0812">Transmembrane</keyword>
<dbReference type="GO" id="GO:0009279">
    <property type="term" value="C:cell outer membrane"/>
    <property type="evidence" value="ECO:0007669"/>
    <property type="project" value="UniProtKB-SubCell"/>
</dbReference>
<dbReference type="AlphaFoldDB" id="A0A0E2AM57"/>
<accession>A0A0E2AM57</accession>
<comment type="caution">
    <text evidence="4">The sequence shown here is derived from an EMBL/GenBank/DDBJ whole genome shotgun (WGS) entry which is preliminary data.</text>
</comment>
<evidence type="ECO:0000256" key="2">
    <source>
        <dbReference type="SAM" id="SignalP"/>
    </source>
</evidence>
<dbReference type="SUPFAM" id="SSF49464">
    <property type="entry name" value="Carboxypeptidase regulatory domain-like"/>
    <property type="match status" value="1"/>
</dbReference>
<dbReference type="InterPro" id="IPR023997">
    <property type="entry name" value="TonB-dep_OMP_SusC/RagA_CS"/>
</dbReference>
<dbReference type="SUPFAM" id="SSF56935">
    <property type="entry name" value="Porins"/>
    <property type="match status" value="1"/>
</dbReference>
<dbReference type="InterPro" id="IPR012910">
    <property type="entry name" value="Plug_dom"/>
</dbReference>
<dbReference type="InterPro" id="IPR008969">
    <property type="entry name" value="CarboxyPept-like_regulatory"/>
</dbReference>
<dbReference type="InterPro" id="IPR039426">
    <property type="entry name" value="TonB-dep_rcpt-like"/>
</dbReference>
<keyword evidence="2" id="KW-0732">Signal</keyword>
<dbReference type="Gene3D" id="2.170.130.10">
    <property type="entry name" value="TonB-dependent receptor, plug domain"/>
    <property type="match status" value="1"/>
</dbReference>
<evidence type="ECO:0000256" key="1">
    <source>
        <dbReference type="PROSITE-ProRule" id="PRU01360"/>
    </source>
</evidence>
<dbReference type="NCBIfam" id="TIGR04057">
    <property type="entry name" value="SusC_RagA_signa"/>
    <property type="match status" value="1"/>
</dbReference>
<feature type="chain" id="PRO_5002392024" evidence="2">
    <location>
        <begin position="24"/>
        <end position="366"/>
    </location>
</feature>
<feature type="domain" description="TonB-dependent receptor plug" evidence="3">
    <location>
        <begin position="128"/>
        <end position="231"/>
    </location>
</feature>
<gene>
    <name evidence="4" type="ORF">HMPREF1056_03956</name>
</gene>
<dbReference type="HOGENOM" id="CLU_004317_3_1_10"/>
<keyword evidence="1" id="KW-0998">Cell outer membrane</keyword>
<feature type="signal peptide" evidence="2">
    <location>
        <begin position="1"/>
        <end position="23"/>
    </location>
</feature>
<reference evidence="4 5" key="1">
    <citation type="submission" date="2012-02" db="EMBL/GenBank/DDBJ databases">
        <title>The Genome Sequence of Bacteroides fragilis CL07T12C05.</title>
        <authorList>
            <consortium name="The Broad Institute Genome Sequencing Platform"/>
            <person name="Earl A."/>
            <person name="Ward D."/>
            <person name="Feldgarden M."/>
            <person name="Gevers D."/>
            <person name="Zitomersky N.L."/>
            <person name="Coyne M.J."/>
            <person name="Comstock L.E."/>
            <person name="Young S.K."/>
            <person name="Zeng Q."/>
            <person name="Gargeya S."/>
            <person name="Fitzgerald M."/>
            <person name="Haas B."/>
            <person name="Abouelleil A."/>
            <person name="Alvarado L."/>
            <person name="Arachchi H.M."/>
            <person name="Berlin A."/>
            <person name="Chapman S.B."/>
            <person name="Gearin G."/>
            <person name="Goldberg J."/>
            <person name="Griggs A."/>
            <person name="Gujja S."/>
            <person name="Hansen M."/>
            <person name="Heiman D."/>
            <person name="Howarth C."/>
            <person name="Larimer J."/>
            <person name="Lui A."/>
            <person name="MacDonald P.J.P."/>
            <person name="McCowen C."/>
            <person name="Montmayeur A."/>
            <person name="Murphy C."/>
            <person name="Neiman D."/>
            <person name="Pearson M."/>
            <person name="Priest M."/>
            <person name="Roberts A."/>
            <person name="Saif S."/>
            <person name="Shea T."/>
            <person name="Sisk P."/>
            <person name="Stolte C."/>
            <person name="Sykes S."/>
            <person name="Wortman J."/>
            <person name="Nusbaum C."/>
            <person name="Birren B."/>
        </authorList>
    </citation>
    <scope>NUCLEOTIDE SEQUENCE [LARGE SCALE GENOMIC DNA]</scope>
    <source>
        <strain evidence="4 5">CL07T12C05</strain>
    </source>
</reference>
<name>A0A0E2AM57_BACFG</name>
<protein>
    <submittedName>
        <fullName evidence="4">SusC/RagA family TonB-linked outer membrane protein</fullName>
    </submittedName>
</protein>
<keyword evidence="1" id="KW-1134">Transmembrane beta strand</keyword>
<comment type="subcellular location">
    <subcellularLocation>
        <location evidence="1">Cell outer membrane</location>
        <topology evidence="1">Multi-pass membrane protein</topology>
    </subcellularLocation>
</comment>
<dbReference type="Proteomes" id="UP000003879">
    <property type="component" value="Unassembled WGS sequence"/>
</dbReference>
<evidence type="ECO:0000313" key="5">
    <source>
        <dbReference type="Proteomes" id="UP000003879"/>
    </source>
</evidence>
<proteinExistence type="inferred from homology"/>
<dbReference type="Pfam" id="PF07715">
    <property type="entry name" value="Plug"/>
    <property type="match status" value="1"/>
</dbReference>
<dbReference type="Pfam" id="PF13715">
    <property type="entry name" value="CarbopepD_reg_2"/>
    <property type="match status" value="1"/>
</dbReference>
<dbReference type="PATRIC" id="fig|997883.3.peg.4188"/>
<dbReference type="PROSITE" id="PS52016">
    <property type="entry name" value="TONB_DEPENDENT_REC_3"/>
    <property type="match status" value="1"/>
</dbReference>
<dbReference type="EMBL" id="AGXN01000022">
    <property type="protein sequence ID" value="EIY91173.1"/>
    <property type="molecule type" value="Genomic_DNA"/>
</dbReference>
<dbReference type="InterPro" id="IPR037066">
    <property type="entry name" value="Plug_dom_sf"/>
</dbReference>
<keyword evidence="1" id="KW-0813">Transport</keyword>
<comment type="similarity">
    <text evidence="1">Belongs to the TonB-dependent receptor family.</text>
</comment>
<dbReference type="Gene3D" id="2.60.40.1120">
    <property type="entry name" value="Carboxypeptidase-like, regulatory domain"/>
    <property type="match status" value="1"/>
</dbReference>